<dbReference type="Proteomes" id="UP000523545">
    <property type="component" value="Unassembled WGS sequence"/>
</dbReference>
<keyword evidence="2" id="KW-1185">Reference proteome</keyword>
<protein>
    <submittedName>
        <fullName evidence="1">Uncharacterized protein</fullName>
    </submittedName>
</protein>
<sequence>MRFSVETGDRRTREIDYPIALVGSVWHVRTEQPCAHSREVKKRGG</sequence>
<comment type="caution">
    <text evidence="1">The sequence shown here is derived from an EMBL/GenBank/DDBJ whole genome shotgun (WGS) entry which is preliminary data.</text>
</comment>
<gene>
    <name evidence="1" type="ORF">HNR22_002452</name>
</gene>
<organism evidence="1 2">
    <name type="scientific">Micromonospora jinlongensis</name>
    <dbReference type="NCBI Taxonomy" id="1287877"/>
    <lineage>
        <taxon>Bacteria</taxon>
        <taxon>Bacillati</taxon>
        <taxon>Actinomycetota</taxon>
        <taxon>Actinomycetes</taxon>
        <taxon>Micromonosporales</taxon>
        <taxon>Micromonosporaceae</taxon>
        <taxon>Micromonospora</taxon>
    </lineage>
</organism>
<reference evidence="1 2" key="1">
    <citation type="submission" date="2020-07" db="EMBL/GenBank/DDBJ databases">
        <title>Sequencing the genomes of 1000 actinobacteria strains.</title>
        <authorList>
            <person name="Klenk H.-P."/>
        </authorList>
    </citation>
    <scope>NUCLEOTIDE SEQUENCE [LARGE SCALE GENOMIC DNA]</scope>
    <source>
        <strain evidence="1 2">DSM 45876</strain>
    </source>
</reference>
<evidence type="ECO:0000313" key="2">
    <source>
        <dbReference type="Proteomes" id="UP000523545"/>
    </source>
</evidence>
<dbReference type="EMBL" id="JACCHK010000001">
    <property type="protein sequence ID" value="NYH42725.1"/>
    <property type="molecule type" value="Genomic_DNA"/>
</dbReference>
<evidence type="ECO:0000313" key="1">
    <source>
        <dbReference type="EMBL" id="NYH42725.1"/>
    </source>
</evidence>
<proteinExistence type="predicted"/>
<dbReference type="AlphaFoldDB" id="A0A7Y9X1Q4"/>
<name>A0A7Y9X1Q4_9ACTN</name>
<accession>A0A7Y9X1Q4</accession>